<evidence type="ECO:0000313" key="2">
    <source>
        <dbReference type="Proteomes" id="UP000449846"/>
    </source>
</evidence>
<comment type="caution">
    <text evidence="1">The sequence shown here is derived from an EMBL/GenBank/DDBJ whole genome shotgun (WGS) entry which is preliminary data.</text>
</comment>
<organism evidence="1 2">
    <name type="scientific">Paracoccus litorisediminis</name>
    <dbReference type="NCBI Taxonomy" id="2006130"/>
    <lineage>
        <taxon>Bacteria</taxon>
        <taxon>Pseudomonadati</taxon>
        <taxon>Pseudomonadota</taxon>
        <taxon>Alphaproteobacteria</taxon>
        <taxon>Rhodobacterales</taxon>
        <taxon>Paracoccaceae</taxon>
        <taxon>Paracoccus</taxon>
    </lineage>
</organism>
<dbReference type="EMBL" id="WMIG01000001">
    <property type="protein sequence ID" value="MTH57881.1"/>
    <property type="molecule type" value="Genomic_DNA"/>
</dbReference>
<protein>
    <submittedName>
        <fullName evidence="1">Uncharacterized protein</fullName>
    </submittedName>
</protein>
<reference evidence="1 2" key="1">
    <citation type="submission" date="2019-11" db="EMBL/GenBank/DDBJ databases">
        <authorList>
            <person name="Dong K."/>
        </authorList>
    </citation>
    <scope>NUCLEOTIDE SEQUENCE [LARGE SCALE GENOMIC DNA]</scope>
    <source>
        <strain evidence="1 2">NBRC 112902</strain>
    </source>
</reference>
<proteinExistence type="predicted"/>
<keyword evidence="2" id="KW-1185">Reference proteome</keyword>
<gene>
    <name evidence="1" type="ORF">GL300_01520</name>
</gene>
<evidence type="ECO:0000313" key="1">
    <source>
        <dbReference type="EMBL" id="MTH57881.1"/>
    </source>
</evidence>
<dbReference type="AlphaFoldDB" id="A0A844HJA1"/>
<sequence length="146" mass="16436">MSRVVRNLLRKHALYFAAKCVVQNLSVSRSGETTRMIQNDVANAILLRTYSEHFRNISKPTSIRMNLAEAMAFSEFLPVPRWGDTVWLVMVSDRAGRTGYGLAQEWSERVDPFIRESEARARAQHLACDAAIGNHNLRNMPAAGFG</sequence>
<name>A0A844HJA1_9RHOB</name>
<dbReference type="Proteomes" id="UP000449846">
    <property type="component" value="Unassembled WGS sequence"/>
</dbReference>
<accession>A0A844HJA1</accession>
<dbReference type="RefSeq" id="WP_155037810.1">
    <property type="nucleotide sequence ID" value="NZ_WMIG01000001.1"/>
</dbReference>